<keyword evidence="4" id="KW-0808">Transferase</keyword>
<dbReference type="Proteomes" id="UP000472271">
    <property type="component" value="Chromosome 8"/>
</dbReference>
<evidence type="ECO:0000256" key="3">
    <source>
        <dbReference type="ARBA" id="ARBA00022676"/>
    </source>
</evidence>
<dbReference type="InterPro" id="IPR038578">
    <property type="entry name" value="GT29-like_sf"/>
</dbReference>
<dbReference type="Gene3D" id="3.90.1480.20">
    <property type="entry name" value="Glycosyl transferase family 29"/>
    <property type="match status" value="2"/>
</dbReference>
<dbReference type="PANTHER" id="PTHR11987">
    <property type="entry name" value="ALPHA-2,8-SIALYLTRANSFERASE"/>
    <property type="match status" value="1"/>
</dbReference>
<evidence type="ECO:0000256" key="11">
    <source>
        <dbReference type="ARBA" id="ARBA00023180"/>
    </source>
</evidence>
<keyword evidence="11" id="KW-0325">Glycoprotein</keyword>
<keyword evidence="14" id="KW-1185">Reference proteome</keyword>
<evidence type="ECO:0000256" key="9">
    <source>
        <dbReference type="ARBA" id="ARBA00023136"/>
    </source>
</evidence>
<feature type="compositionally biased region" description="Basic and acidic residues" evidence="12">
    <location>
        <begin position="186"/>
        <end position="203"/>
    </location>
</feature>
<keyword evidence="10" id="KW-1015">Disulfide bond</keyword>
<evidence type="ECO:0000256" key="12">
    <source>
        <dbReference type="SAM" id="MobiDB-lite"/>
    </source>
</evidence>
<keyword evidence="7" id="KW-1133">Transmembrane helix</keyword>
<dbReference type="FunFam" id="3.90.1480.20:FF:000001">
    <property type="entry name" value="ST8 alpha-N-acetyl-neuraminide alpha-2,8-sialyltransferase 2"/>
    <property type="match status" value="1"/>
</dbReference>
<dbReference type="AlphaFoldDB" id="A0A673A452"/>
<comment type="subcellular location">
    <subcellularLocation>
        <location evidence="1">Golgi apparatus membrane</location>
        <topology evidence="1">Single-pass type II membrane protein</topology>
    </subcellularLocation>
</comment>
<feature type="region of interest" description="Disordered" evidence="12">
    <location>
        <begin position="130"/>
        <end position="211"/>
    </location>
</feature>
<name>A0A673A452_9TELE</name>
<accession>A0A673A452</accession>
<reference evidence="13" key="3">
    <citation type="submission" date="2025-09" db="UniProtKB">
        <authorList>
            <consortium name="Ensembl"/>
        </authorList>
    </citation>
    <scope>IDENTIFICATION</scope>
</reference>
<comment type="similarity">
    <text evidence="2">Belongs to the glycosyltransferase 29 family.</text>
</comment>
<evidence type="ECO:0000256" key="5">
    <source>
        <dbReference type="ARBA" id="ARBA00022692"/>
    </source>
</evidence>
<dbReference type="GO" id="GO:0009311">
    <property type="term" value="P:oligosaccharide metabolic process"/>
    <property type="evidence" value="ECO:0007669"/>
    <property type="project" value="TreeGrafter"/>
</dbReference>
<evidence type="ECO:0000256" key="2">
    <source>
        <dbReference type="ARBA" id="ARBA00006003"/>
    </source>
</evidence>
<evidence type="ECO:0000256" key="10">
    <source>
        <dbReference type="ARBA" id="ARBA00023157"/>
    </source>
</evidence>
<proteinExistence type="inferred from homology"/>
<reference evidence="13" key="2">
    <citation type="submission" date="2025-08" db="UniProtKB">
        <authorList>
            <consortium name="Ensembl"/>
        </authorList>
    </citation>
    <scope>IDENTIFICATION</scope>
</reference>
<feature type="compositionally biased region" description="Basic and acidic residues" evidence="12">
    <location>
        <begin position="157"/>
        <end position="174"/>
    </location>
</feature>
<keyword evidence="6" id="KW-0735">Signal-anchor</keyword>
<keyword evidence="8" id="KW-0333">Golgi apparatus</keyword>
<gene>
    <name evidence="13" type="primary">LOC115424140</name>
</gene>
<feature type="compositionally biased region" description="Basic and acidic residues" evidence="12">
    <location>
        <begin position="130"/>
        <end position="145"/>
    </location>
</feature>
<evidence type="ECO:0000256" key="4">
    <source>
        <dbReference type="ARBA" id="ARBA00022679"/>
    </source>
</evidence>
<sequence>MLFNYNLVVPRSQLHTRCRGSDKAILTQANTPVGSKIVYDGERKTIREVTPELFRTFVKESPFSNKTWNTCAVVGNGGILTNSNCGNTIDSTQFVIRCNLPPLENEFKAHVGSKTNIVTANPTIFINNHVEPHRLPAPKKTEKRAPSVSSDSCNDCSHVEPHRLPAPKKTEKRAPSVSSDSCNDCSHVEPDKLPPQKKTEEKAPSVSSDNCKGCSKVINKVLEHYSQTWTKQEENYQKYRSQLHTRCRGSEKAILTQANTPVGSKILYDGEKQRFRKVTLELFRTFMKESPFSNKTWDTCAVVGNGGILTNSNCGNTIDSTQFVIRCNLPPLENEFKAHVGSKTDIVTANPSSYMKKFGGLQGQRRPFVDSLQKYGNSMMLLPAFSFAFSTPPCLRALYSVEDFEIPIQPVFLNPEYIQNLTDFWRSQGVREIRLSTGLVVTSLALEICTNVHLYGFWPFSHHPHGFQPLTHHYYDDRKANYFHSMPSEFKLLLQLHSQGVLRLHLGQCGEQ</sequence>
<evidence type="ECO:0000256" key="7">
    <source>
        <dbReference type="ARBA" id="ARBA00022989"/>
    </source>
</evidence>
<dbReference type="GO" id="GO:0006491">
    <property type="term" value="P:N-glycan processing"/>
    <property type="evidence" value="ECO:0007669"/>
    <property type="project" value="TreeGrafter"/>
</dbReference>
<dbReference type="InParanoid" id="A0A673A452"/>
<dbReference type="GO" id="GO:0000139">
    <property type="term" value="C:Golgi membrane"/>
    <property type="evidence" value="ECO:0007669"/>
    <property type="project" value="UniProtKB-SubCell"/>
</dbReference>
<evidence type="ECO:0000256" key="6">
    <source>
        <dbReference type="ARBA" id="ARBA00022968"/>
    </source>
</evidence>
<reference evidence="13" key="1">
    <citation type="submission" date="2019-06" db="EMBL/GenBank/DDBJ databases">
        <authorList>
            <consortium name="Wellcome Sanger Institute Data Sharing"/>
        </authorList>
    </citation>
    <scope>NUCLEOTIDE SEQUENCE [LARGE SCALE GENOMIC DNA]</scope>
</reference>
<keyword evidence="9" id="KW-0472">Membrane</keyword>
<evidence type="ECO:0000256" key="1">
    <source>
        <dbReference type="ARBA" id="ARBA00004323"/>
    </source>
</evidence>
<evidence type="ECO:0000313" key="13">
    <source>
        <dbReference type="Ensembl" id="ENSSORP00005023403.1"/>
    </source>
</evidence>
<dbReference type="InterPro" id="IPR050943">
    <property type="entry name" value="Glycosyltr_29_Sialyltrsf"/>
</dbReference>
<dbReference type="GO" id="GO:0003828">
    <property type="term" value="F:alpha-N-acetylneuraminate alpha-2,8-sialyltransferase activity"/>
    <property type="evidence" value="ECO:0007669"/>
    <property type="project" value="TreeGrafter"/>
</dbReference>
<evidence type="ECO:0000256" key="8">
    <source>
        <dbReference type="ARBA" id="ARBA00023034"/>
    </source>
</evidence>
<dbReference type="PANTHER" id="PTHR11987:SF50">
    <property type="entry name" value="ALPHA-2,8-SIALYLTRANSFERASE 8F"/>
    <property type="match status" value="1"/>
</dbReference>
<dbReference type="Ensembl" id="ENSSORT00005024079.1">
    <property type="protein sequence ID" value="ENSSORP00005023403.1"/>
    <property type="gene ID" value="ENSSORG00005011324.1"/>
</dbReference>
<dbReference type="InterPro" id="IPR001675">
    <property type="entry name" value="Glyco_trans_29"/>
</dbReference>
<keyword evidence="3" id="KW-0328">Glycosyltransferase</keyword>
<evidence type="ECO:0000313" key="14">
    <source>
        <dbReference type="Proteomes" id="UP000472271"/>
    </source>
</evidence>
<protein>
    <submittedName>
        <fullName evidence="13">Alpha-2,8-sialyltransferase 8E-like</fullName>
    </submittedName>
</protein>
<dbReference type="Pfam" id="PF00777">
    <property type="entry name" value="Glyco_transf_29"/>
    <property type="match status" value="2"/>
</dbReference>
<organism evidence="13 14">
    <name type="scientific">Sphaeramia orbicularis</name>
    <name type="common">orbiculate cardinalfish</name>
    <dbReference type="NCBI Taxonomy" id="375764"/>
    <lineage>
        <taxon>Eukaryota</taxon>
        <taxon>Metazoa</taxon>
        <taxon>Chordata</taxon>
        <taxon>Craniata</taxon>
        <taxon>Vertebrata</taxon>
        <taxon>Euteleostomi</taxon>
        <taxon>Actinopterygii</taxon>
        <taxon>Neopterygii</taxon>
        <taxon>Teleostei</taxon>
        <taxon>Neoteleostei</taxon>
        <taxon>Acanthomorphata</taxon>
        <taxon>Gobiaria</taxon>
        <taxon>Kurtiformes</taxon>
        <taxon>Apogonoidei</taxon>
        <taxon>Apogonidae</taxon>
        <taxon>Apogoninae</taxon>
        <taxon>Sphaeramia</taxon>
    </lineage>
</organism>
<keyword evidence="5" id="KW-0812">Transmembrane</keyword>